<dbReference type="SUPFAM" id="SSF53850">
    <property type="entry name" value="Periplasmic binding protein-like II"/>
    <property type="match status" value="1"/>
</dbReference>
<gene>
    <name evidence="6" type="ORF">AC244_28620</name>
</gene>
<dbReference type="Pfam" id="PF03466">
    <property type="entry name" value="LysR_substrate"/>
    <property type="match status" value="1"/>
</dbReference>
<dbReference type="SUPFAM" id="SSF46785">
    <property type="entry name" value="Winged helix' DNA-binding domain"/>
    <property type="match status" value="1"/>
</dbReference>
<feature type="domain" description="HTH lysR-type" evidence="5">
    <location>
        <begin position="1"/>
        <end position="58"/>
    </location>
</feature>
<dbReference type="GO" id="GO:0003700">
    <property type="term" value="F:DNA-binding transcription factor activity"/>
    <property type="evidence" value="ECO:0007669"/>
    <property type="project" value="InterPro"/>
</dbReference>
<dbReference type="PATRIC" id="fig|106592.7.peg.4856"/>
<dbReference type="PANTHER" id="PTHR30126:SF40">
    <property type="entry name" value="HTH-TYPE TRANSCRIPTIONAL REGULATOR GLTR"/>
    <property type="match status" value="1"/>
</dbReference>
<proteinExistence type="inferred from homology"/>
<name>A0A0L8BHI0_ENSAD</name>
<dbReference type="Proteomes" id="UP000037425">
    <property type="component" value="Unassembled WGS sequence"/>
</dbReference>
<protein>
    <submittedName>
        <fullName evidence="6">LysR family transcriptional regulator</fullName>
    </submittedName>
</protein>
<keyword evidence="2" id="KW-0805">Transcription regulation</keyword>
<reference evidence="7" key="1">
    <citation type="submission" date="2015-07" db="EMBL/GenBank/DDBJ databases">
        <title>Whole genome sequence of an Ensifer adhaerens strain isolated from a cave pool in the Wind Cave National Park.</title>
        <authorList>
            <person name="Eng W.W.H."/>
            <person name="Gan H.M."/>
            <person name="Barton H.A."/>
            <person name="Savka M.A."/>
        </authorList>
    </citation>
    <scope>NUCLEOTIDE SEQUENCE [LARGE SCALE GENOMIC DNA]</scope>
    <source>
        <strain evidence="7">SD006</strain>
    </source>
</reference>
<organism evidence="6 7">
    <name type="scientific">Ensifer adhaerens</name>
    <name type="common">Sinorhizobium morelense</name>
    <dbReference type="NCBI Taxonomy" id="106592"/>
    <lineage>
        <taxon>Bacteria</taxon>
        <taxon>Pseudomonadati</taxon>
        <taxon>Pseudomonadota</taxon>
        <taxon>Alphaproteobacteria</taxon>
        <taxon>Hyphomicrobiales</taxon>
        <taxon>Rhizobiaceae</taxon>
        <taxon>Sinorhizobium/Ensifer group</taxon>
        <taxon>Ensifer</taxon>
    </lineage>
</organism>
<evidence type="ECO:0000256" key="1">
    <source>
        <dbReference type="ARBA" id="ARBA00009437"/>
    </source>
</evidence>
<comment type="similarity">
    <text evidence="1">Belongs to the LysR transcriptional regulatory family.</text>
</comment>
<evidence type="ECO:0000313" key="7">
    <source>
        <dbReference type="Proteomes" id="UP000037425"/>
    </source>
</evidence>
<dbReference type="AlphaFoldDB" id="A0A0L8BHI0"/>
<dbReference type="RefSeq" id="WP_053252202.1">
    <property type="nucleotide sequence ID" value="NZ_LGAP01000030.1"/>
</dbReference>
<evidence type="ECO:0000256" key="4">
    <source>
        <dbReference type="ARBA" id="ARBA00023163"/>
    </source>
</evidence>
<dbReference type="PROSITE" id="PS50931">
    <property type="entry name" value="HTH_LYSR"/>
    <property type="match status" value="1"/>
</dbReference>
<dbReference type="InterPro" id="IPR000847">
    <property type="entry name" value="LysR_HTH_N"/>
</dbReference>
<dbReference type="EMBL" id="LGAP01000030">
    <property type="protein sequence ID" value="KOF14039.1"/>
    <property type="molecule type" value="Genomic_DNA"/>
</dbReference>
<evidence type="ECO:0000256" key="2">
    <source>
        <dbReference type="ARBA" id="ARBA00023015"/>
    </source>
</evidence>
<comment type="caution">
    <text evidence="6">The sequence shown here is derived from an EMBL/GenBank/DDBJ whole genome shotgun (WGS) entry which is preliminary data.</text>
</comment>
<dbReference type="InterPro" id="IPR036390">
    <property type="entry name" value="WH_DNA-bd_sf"/>
</dbReference>
<dbReference type="InterPro" id="IPR036388">
    <property type="entry name" value="WH-like_DNA-bd_sf"/>
</dbReference>
<keyword evidence="4" id="KW-0804">Transcription</keyword>
<keyword evidence="3" id="KW-0238">DNA-binding</keyword>
<dbReference type="GO" id="GO:0000976">
    <property type="term" value="F:transcription cis-regulatory region binding"/>
    <property type="evidence" value="ECO:0007669"/>
    <property type="project" value="TreeGrafter"/>
</dbReference>
<evidence type="ECO:0000259" key="5">
    <source>
        <dbReference type="PROSITE" id="PS50931"/>
    </source>
</evidence>
<dbReference type="Gene3D" id="1.10.10.10">
    <property type="entry name" value="Winged helix-like DNA-binding domain superfamily/Winged helix DNA-binding domain"/>
    <property type="match status" value="1"/>
</dbReference>
<evidence type="ECO:0000313" key="6">
    <source>
        <dbReference type="EMBL" id="KOF14039.1"/>
    </source>
</evidence>
<sequence>MDFTSLEIFLAVAEHASVTRAATAAGRAPSNVTNRVRALEEELGVELFSRQGKKMTLTRDGRTFRSYASRLLALGKEARDALKPSAMPNMLRVGSMESTAATRLPLVLQAFNLAHPDIAVRLTMGSSEELTRAVLAEEIDCALIARMPADIVDARSEMLDDLDAEPIYEEEVLIVLPASHPPITTVADVRVTSLAALEPGCTYRRVAETWTRPAGSIRTTEVSSYHAILASVAAGDAIGVMPRSVFDLMDWPGAVRIHPLRAVQTLLVCRKGSRSPAVEILHQAMLANPGPSAR</sequence>
<dbReference type="PANTHER" id="PTHR30126">
    <property type="entry name" value="HTH-TYPE TRANSCRIPTIONAL REGULATOR"/>
    <property type="match status" value="1"/>
</dbReference>
<dbReference type="InterPro" id="IPR005119">
    <property type="entry name" value="LysR_subst-bd"/>
</dbReference>
<dbReference type="FunFam" id="1.10.10.10:FF:000001">
    <property type="entry name" value="LysR family transcriptional regulator"/>
    <property type="match status" value="1"/>
</dbReference>
<dbReference type="Pfam" id="PF00126">
    <property type="entry name" value="HTH_1"/>
    <property type="match status" value="1"/>
</dbReference>
<accession>A0A0L8BHI0</accession>
<dbReference type="Gene3D" id="3.40.190.10">
    <property type="entry name" value="Periplasmic binding protein-like II"/>
    <property type="match status" value="2"/>
</dbReference>
<evidence type="ECO:0000256" key="3">
    <source>
        <dbReference type="ARBA" id="ARBA00023125"/>
    </source>
</evidence>
<dbReference type="OrthoDB" id="8479357at2"/>